<dbReference type="RefSeq" id="XP_013240372.1">
    <property type="nucleotide sequence ID" value="XM_013384918.1"/>
</dbReference>
<organism evidence="2 3">
    <name type="scientific">Tilletiaria anomala (strain ATCC 24038 / CBS 436.72 / UBC 951)</name>
    <dbReference type="NCBI Taxonomy" id="1037660"/>
    <lineage>
        <taxon>Eukaryota</taxon>
        <taxon>Fungi</taxon>
        <taxon>Dikarya</taxon>
        <taxon>Basidiomycota</taxon>
        <taxon>Ustilaginomycotina</taxon>
        <taxon>Exobasidiomycetes</taxon>
        <taxon>Georgefischeriales</taxon>
        <taxon>Tilletiariaceae</taxon>
        <taxon>Tilletiaria</taxon>
    </lineage>
</organism>
<evidence type="ECO:0000313" key="3">
    <source>
        <dbReference type="Proteomes" id="UP000027361"/>
    </source>
</evidence>
<sequence>MSTSSGKPSAGDFLVILCTNKEQLRQAYEVRIEVFHKEQGFSLESEVDEYDLISAHFILACKSDPKRGLGTIRFSPYPSAGSLNKVEGLPADTPLGPPLTEDQIATAFVKTGRMGKSEDLLQAGAKLGRLALLAELRGSGWGRLLVEQGEAWLANALRRAAANSKHSDAVSMCNIRLHSQMPVRAMYEKFGYKGEGEPFDEDGAPHMLYTKTLPL</sequence>
<dbReference type="GeneID" id="25266736"/>
<accession>A0A066VAU8</accession>
<dbReference type="GO" id="GO:0016747">
    <property type="term" value="F:acyltransferase activity, transferring groups other than amino-acyl groups"/>
    <property type="evidence" value="ECO:0007669"/>
    <property type="project" value="InterPro"/>
</dbReference>
<dbReference type="Gene3D" id="3.40.630.30">
    <property type="match status" value="1"/>
</dbReference>
<dbReference type="AlphaFoldDB" id="A0A066VAU8"/>
<dbReference type="OrthoDB" id="329272at2759"/>
<dbReference type="InterPro" id="IPR000182">
    <property type="entry name" value="GNAT_dom"/>
</dbReference>
<gene>
    <name evidence="2" type="ORF">K437DRAFT_276563</name>
</gene>
<dbReference type="PROSITE" id="PS51186">
    <property type="entry name" value="GNAT"/>
    <property type="match status" value="1"/>
</dbReference>
<dbReference type="HOGENOM" id="CLU_1284069_0_0_1"/>
<name>A0A066VAU8_TILAU</name>
<protein>
    <recommendedName>
        <fullName evidence="1">N-acetyltransferase domain-containing protein</fullName>
    </recommendedName>
</protein>
<dbReference type="InterPro" id="IPR016181">
    <property type="entry name" value="Acyl_CoA_acyltransferase"/>
</dbReference>
<evidence type="ECO:0000313" key="2">
    <source>
        <dbReference type="EMBL" id="KDN37413.1"/>
    </source>
</evidence>
<dbReference type="InParanoid" id="A0A066VAU8"/>
<dbReference type="OMA" id="GAPHQLC"/>
<dbReference type="Proteomes" id="UP000027361">
    <property type="component" value="Unassembled WGS sequence"/>
</dbReference>
<keyword evidence="3" id="KW-1185">Reference proteome</keyword>
<feature type="domain" description="N-acetyltransferase" evidence="1">
    <location>
        <begin position="14"/>
        <end position="214"/>
    </location>
</feature>
<comment type="caution">
    <text evidence="2">The sequence shown here is derived from an EMBL/GenBank/DDBJ whole genome shotgun (WGS) entry which is preliminary data.</text>
</comment>
<dbReference type="EMBL" id="JMSN01000139">
    <property type="protein sequence ID" value="KDN37413.1"/>
    <property type="molecule type" value="Genomic_DNA"/>
</dbReference>
<dbReference type="UniPathway" id="UPA00113">
    <property type="reaction ID" value="UER00529"/>
</dbReference>
<dbReference type="SUPFAM" id="SSF55729">
    <property type="entry name" value="Acyl-CoA N-acyltransferases (Nat)"/>
    <property type="match status" value="1"/>
</dbReference>
<dbReference type="GO" id="GO:0006048">
    <property type="term" value="P:UDP-N-acetylglucosamine biosynthetic process"/>
    <property type="evidence" value="ECO:0007669"/>
    <property type="project" value="UniProtKB-UniPathway"/>
</dbReference>
<reference evidence="2 3" key="1">
    <citation type="submission" date="2014-05" db="EMBL/GenBank/DDBJ databases">
        <title>Draft genome sequence of a rare smut relative, Tilletiaria anomala UBC 951.</title>
        <authorList>
            <consortium name="DOE Joint Genome Institute"/>
            <person name="Toome M."/>
            <person name="Kuo A."/>
            <person name="Henrissat B."/>
            <person name="Lipzen A."/>
            <person name="Tritt A."/>
            <person name="Yoshinaga Y."/>
            <person name="Zane M."/>
            <person name="Barry K."/>
            <person name="Grigoriev I.V."/>
            <person name="Spatafora J.W."/>
            <person name="Aimea M.C."/>
        </authorList>
    </citation>
    <scope>NUCLEOTIDE SEQUENCE [LARGE SCALE GENOMIC DNA]</scope>
    <source>
        <strain evidence="2 3">UBC 951</strain>
    </source>
</reference>
<dbReference type="STRING" id="1037660.A0A066VAU8"/>
<evidence type="ECO:0000259" key="1">
    <source>
        <dbReference type="PROSITE" id="PS51186"/>
    </source>
</evidence>
<proteinExistence type="predicted"/>